<proteinExistence type="inferred from homology"/>
<evidence type="ECO:0000313" key="10">
    <source>
        <dbReference type="Proteomes" id="UP000662931"/>
    </source>
</evidence>
<evidence type="ECO:0000256" key="1">
    <source>
        <dbReference type="ARBA" id="ARBA00004586"/>
    </source>
</evidence>
<keyword evidence="3 8" id="KW-0812">Transmembrane</keyword>
<dbReference type="EMBL" id="CP064813">
    <property type="protein sequence ID" value="QPG74723.1"/>
    <property type="molecule type" value="Genomic_DNA"/>
</dbReference>
<comment type="function">
    <text evidence="8">Catalyzes the reaction which results in unsaturation at C-7 in the B ring of sterols.</text>
</comment>
<organism evidence="9 10">
    <name type="scientific">Eeniella nana</name>
    <name type="common">Yeast</name>
    <name type="synonym">Brettanomyces nanus</name>
    <dbReference type="NCBI Taxonomy" id="13502"/>
    <lineage>
        <taxon>Eukaryota</taxon>
        <taxon>Fungi</taxon>
        <taxon>Dikarya</taxon>
        <taxon>Ascomycota</taxon>
        <taxon>Saccharomycotina</taxon>
        <taxon>Pichiomycetes</taxon>
        <taxon>Pichiales</taxon>
        <taxon>Pichiaceae</taxon>
        <taxon>Brettanomyces</taxon>
    </lineage>
</organism>
<dbReference type="PANTHER" id="PTHR10868:SF1">
    <property type="entry name" value="SIGMA NON-OPIOID INTRACELLULAR RECEPTOR 1"/>
    <property type="match status" value="1"/>
</dbReference>
<evidence type="ECO:0000256" key="7">
    <source>
        <dbReference type="ARBA" id="ARBA00029435"/>
    </source>
</evidence>
<sequence>MNFLKWAVVPVAIFSILNFLFYYWLPSHYVFDKHVLQRLSQESIADHPDGNVTAIFYELQQKLSEEYGSDLINDFNTDDWFFNNAGGAMGQMFILHASITEYVIFFGTAVGTEGHSGVHFADDYFTILKGHQYAALPNQFERSEFSPGDQHHMPKGVRKQYGMEPESYAIELAQGWIPAMLPFGLLDLFTSTVDLQTLYETVWFTAKHMVKNLLYGKF</sequence>
<dbReference type="GO" id="GO:0005789">
    <property type="term" value="C:endoplasmic reticulum membrane"/>
    <property type="evidence" value="ECO:0007669"/>
    <property type="project" value="UniProtKB-SubCell"/>
</dbReference>
<dbReference type="UniPathway" id="UPA00768"/>
<dbReference type="KEGG" id="bnn:FOA43_002056"/>
<dbReference type="RefSeq" id="XP_038778288.1">
    <property type="nucleotide sequence ID" value="XM_038922360.1"/>
</dbReference>
<protein>
    <recommendedName>
        <fullName evidence="8">C-8 sterol isomerase</fullName>
        <ecNumber evidence="8">5.-.-.-</ecNumber>
    </recommendedName>
    <alternativeName>
        <fullName evidence="8">Delta-8--delta-7 sterol isomerase</fullName>
    </alternativeName>
</protein>
<evidence type="ECO:0000256" key="5">
    <source>
        <dbReference type="ARBA" id="ARBA00022989"/>
    </source>
</evidence>
<dbReference type="EC" id="5.-.-.-" evidence="8"/>
<evidence type="ECO:0000256" key="3">
    <source>
        <dbReference type="ARBA" id="ARBA00022692"/>
    </source>
</evidence>
<evidence type="ECO:0000256" key="6">
    <source>
        <dbReference type="ARBA" id="ARBA00023136"/>
    </source>
</evidence>
<feature type="transmembrane region" description="Helical" evidence="8">
    <location>
        <begin position="6"/>
        <end position="25"/>
    </location>
</feature>
<dbReference type="OrthoDB" id="347124at2759"/>
<name>A0A875S1D2_EENNA</name>
<evidence type="ECO:0000256" key="8">
    <source>
        <dbReference type="RuleBase" id="RU368083"/>
    </source>
</evidence>
<comment type="similarity">
    <text evidence="2 8">Belongs to the ERG2 family.</text>
</comment>
<dbReference type="GO" id="GO:0006696">
    <property type="term" value="P:ergosterol biosynthetic process"/>
    <property type="evidence" value="ECO:0007669"/>
    <property type="project" value="TreeGrafter"/>
</dbReference>
<comment type="subcellular location">
    <subcellularLocation>
        <location evidence="1">Endoplasmic reticulum membrane</location>
    </subcellularLocation>
</comment>
<accession>A0A875S1D2</accession>
<keyword evidence="6 8" id="KW-0472">Membrane</keyword>
<dbReference type="GeneID" id="62195457"/>
<keyword evidence="5 8" id="KW-1133">Transmembrane helix</keyword>
<reference evidence="9" key="1">
    <citation type="submission" date="2020-10" db="EMBL/GenBank/DDBJ databases">
        <authorList>
            <person name="Roach M.J.R."/>
        </authorList>
    </citation>
    <scope>NUCLEOTIDE SEQUENCE</scope>
    <source>
        <strain evidence="9">CBS 1945</strain>
    </source>
</reference>
<gene>
    <name evidence="9" type="ORF">FOA43_002056</name>
</gene>
<evidence type="ECO:0000313" key="9">
    <source>
        <dbReference type="EMBL" id="QPG74723.1"/>
    </source>
</evidence>
<keyword evidence="10" id="KW-1185">Reference proteome</keyword>
<evidence type="ECO:0000256" key="2">
    <source>
        <dbReference type="ARBA" id="ARBA00007141"/>
    </source>
</evidence>
<comment type="pathway">
    <text evidence="7 8">Steroid metabolism; ergosterol biosynthesis.</text>
</comment>
<dbReference type="InterPro" id="IPR006716">
    <property type="entry name" value="ERG2_sigma1_rcpt-like"/>
</dbReference>
<keyword evidence="4" id="KW-0256">Endoplasmic reticulum</keyword>
<dbReference type="AlphaFoldDB" id="A0A875S1D2"/>
<evidence type="ECO:0000256" key="4">
    <source>
        <dbReference type="ARBA" id="ARBA00022824"/>
    </source>
</evidence>
<dbReference type="Pfam" id="PF04622">
    <property type="entry name" value="ERG2_Sigma1R"/>
    <property type="match status" value="1"/>
</dbReference>
<dbReference type="Proteomes" id="UP000662931">
    <property type="component" value="Chromosome 2"/>
</dbReference>
<dbReference type="PANTHER" id="PTHR10868">
    <property type="entry name" value="SIGMA 1-TYPE OPIOID RECEPTOR-RELATED"/>
    <property type="match status" value="1"/>
</dbReference>